<accession>A0A1H6CEF9</accession>
<reference evidence="3" key="1">
    <citation type="submission" date="2016-10" db="EMBL/GenBank/DDBJ databases">
        <authorList>
            <person name="Varghese N."/>
            <person name="Submissions S."/>
        </authorList>
    </citation>
    <scope>NUCLEOTIDE SEQUENCE [LARGE SCALE GENOMIC DNA]</scope>
    <source>
        <strain evidence="3">DSM 43163</strain>
    </source>
</reference>
<evidence type="ECO:0000256" key="1">
    <source>
        <dbReference type="SAM" id="Phobius"/>
    </source>
</evidence>
<protein>
    <submittedName>
        <fullName evidence="2">Uncharacterized protein</fullName>
    </submittedName>
</protein>
<name>A0A1H6CEF9_9ACTN</name>
<feature type="transmembrane region" description="Helical" evidence="1">
    <location>
        <begin position="12"/>
        <end position="36"/>
    </location>
</feature>
<proteinExistence type="predicted"/>
<dbReference type="Proteomes" id="UP000236723">
    <property type="component" value="Unassembled WGS sequence"/>
</dbReference>
<keyword evidence="1" id="KW-1133">Transmembrane helix</keyword>
<keyword evidence="1" id="KW-0472">Membrane</keyword>
<dbReference type="AlphaFoldDB" id="A0A1H6CEF9"/>
<keyword evidence="1" id="KW-0812">Transmembrane</keyword>
<evidence type="ECO:0000313" key="3">
    <source>
        <dbReference type="Proteomes" id="UP000236723"/>
    </source>
</evidence>
<keyword evidence="3" id="KW-1185">Reference proteome</keyword>
<evidence type="ECO:0000313" key="2">
    <source>
        <dbReference type="EMBL" id="SEG71344.1"/>
    </source>
</evidence>
<dbReference type="EMBL" id="FNVO01000009">
    <property type="protein sequence ID" value="SEG71344.1"/>
    <property type="molecule type" value="Genomic_DNA"/>
</dbReference>
<organism evidence="2 3">
    <name type="scientific">Thermomonospora echinospora</name>
    <dbReference type="NCBI Taxonomy" id="1992"/>
    <lineage>
        <taxon>Bacteria</taxon>
        <taxon>Bacillati</taxon>
        <taxon>Actinomycetota</taxon>
        <taxon>Actinomycetes</taxon>
        <taxon>Streptosporangiales</taxon>
        <taxon>Thermomonosporaceae</taxon>
        <taxon>Thermomonospora</taxon>
    </lineage>
</organism>
<gene>
    <name evidence="2" type="ORF">SAMN04489712_109262</name>
</gene>
<sequence length="37" mass="3659">MSGGKAPMSGAKGFAVVIGGMFAIILVLWVLAALLAP</sequence>